<accession>A0A5C3P382</accession>
<reference evidence="1 2" key="1">
    <citation type="journal article" date="2019" name="Nat. Ecol. Evol.">
        <title>Megaphylogeny resolves global patterns of mushroom evolution.</title>
        <authorList>
            <person name="Varga T."/>
            <person name="Krizsan K."/>
            <person name="Foldi C."/>
            <person name="Dima B."/>
            <person name="Sanchez-Garcia M."/>
            <person name="Sanchez-Ramirez S."/>
            <person name="Szollosi G.J."/>
            <person name="Szarkandi J.G."/>
            <person name="Papp V."/>
            <person name="Albert L."/>
            <person name="Andreopoulos W."/>
            <person name="Angelini C."/>
            <person name="Antonin V."/>
            <person name="Barry K.W."/>
            <person name="Bougher N.L."/>
            <person name="Buchanan P."/>
            <person name="Buyck B."/>
            <person name="Bense V."/>
            <person name="Catcheside P."/>
            <person name="Chovatia M."/>
            <person name="Cooper J."/>
            <person name="Damon W."/>
            <person name="Desjardin D."/>
            <person name="Finy P."/>
            <person name="Geml J."/>
            <person name="Haridas S."/>
            <person name="Hughes K."/>
            <person name="Justo A."/>
            <person name="Karasinski D."/>
            <person name="Kautmanova I."/>
            <person name="Kiss B."/>
            <person name="Kocsube S."/>
            <person name="Kotiranta H."/>
            <person name="LaButti K.M."/>
            <person name="Lechner B.E."/>
            <person name="Liimatainen K."/>
            <person name="Lipzen A."/>
            <person name="Lukacs Z."/>
            <person name="Mihaltcheva S."/>
            <person name="Morgado L.N."/>
            <person name="Niskanen T."/>
            <person name="Noordeloos M.E."/>
            <person name="Ohm R.A."/>
            <person name="Ortiz-Santana B."/>
            <person name="Ovrebo C."/>
            <person name="Racz N."/>
            <person name="Riley R."/>
            <person name="Savchenko A."/>
            <person name="Shiryaev A."/>
            <person name="Soop K."/>
            <person name="Spirin V."/>
            <person name="Szebenyi C."/>
            <person name="Tomsovsky M."/>
            <person name="Tulloss R.E."/>
            <person name="Uehling J."/>
            <person name="Grigoriev I.V."/>
            <person name="Vagvolgyi C."/>
            <person name="Papp T."/>
            <person name="Martin F.M."/>
            <person name="Miettinen O."/>
            <person name="Hibbett D.S."/>
            <person name="Nagy L.G."/>
        </authorList>
    </citation>
    <scope>NUCLEOTIDE SEQUENCE [LARGE SCALE GENOMIC DNA]</scope>
    <source>
        <strain evidence="1 2">HHB13444</strain>
    </source>
</reference>
<evidence type="ECO:0000313" key="2">
    <source>
        <dbReference type="Proteomes" id="UP000308197"/>
    </source>
</evidence>
<gene>
    <name evidence="1" type="ORF">K466DRAFT_474382</name>
</gene>
<dbReference type="EMBL" id="ML211341">
    <property type="protein sequence ID" value="TFK84114.1"/>
    <property type="molecule type" value="Genomic_DNA"/>
</dbReference>
<feature type="non-terminal residue" evidence="1">
    <location>
        <position position="159"/>
    </location>
</feature>
<dbReference type="InParanoid" id="A0A5C3P382"/>
<evidence type="ECO:0000313" key="1">
    <source>
        <dbReference type="EMBL" id="TFK84114.1"/>
    </source>
</evidence>
<sequence>VLRLTDSVISGSASLRFLQRQPDVDWKAHDLDIYTPSTYAVRVLAYLVDVEGYQIDDVNRPTYHADSQGYQRVYHLSKGDLSIDVIQSNTLSALHPLPFFWGSHVITFVGADMYCLPYPALTLQSRAVLNPIALILLEYPRPRTVDCIHKYEERGFSIR</sequence>
<dbReference type="Proteomes" id="UP000308197">
    <property type="component" value="Unassembled WGS sequence"/>
</dbReference>
<protein>
    <submittedName>
        <fullName evidence="1">Uncharacterized protein</fullName>
    </submittedName>
</protein>
<dbReference type="AlphaFoldDB" id="A0A5C3P382"/>
<name>A0A5C3P382_9APHY</name>
<organism evidence="1 2">
    <name type="scientific">Polyporus arcularius HHB13444</name>
    <dbReference type="NCBI Taxonomy" id="1314778"/>
    <lineage>
        <taxon>Eukaryota</taxon>
        <taxon>Fungi</taxon>
        <taxon>Dikarya</taxon>
        <taxon>Basidiomycota</taxon>
        <taxon>Agaricomycotina</taxon>
        <taxon>Agaricomycetes</taxon>
        <taxon>Polyporales</taxon>
        <taxon>Polyporaceae</taxon>
        <taxon>Polyporus</taxon>
    </lineage>
</organism>
<proteinExistence type="predicted"/>
<feature type="non-terminal residue" evidence="1">
    <location>
        <position position="1"/>
    </location>
</feature>
<keyword evidence="2" id="KW-1185">Reference proteome</keyword>